<gene>
    <name evidence="1" type="ORF">LCGC14_1774120</name>
</gene>
<organism evidence="1">
    <name type="scientific">marine sediment metagenome</name>
    <dbReference type="NCBI Taxonomy" id="412755"/>
    <lineage>
        <taxon>unclassified sequences</taxon>
        <taxon>metagenomes</taxon>
        <taxon>ecological metagenomes</taxon>
    </lineage>
</organism>
<dbReference type="InterPro" id="IPR013320">
    <property type="entry name" value="ConA-like_dom_sf"/>
</dbReference>
<comment type="caution">
    <text evidence="1">The sequence shown here is derived from an EMBL/GenBank/DDBJ whole genome shotgun (WGS) entry which is preliminary data.</text>
</comment>
<accession>A0A0F9JX33</accession>
<name>A0A0F9JX33_9ZZZZ</name>
<reference evidence="1" key="1">
    <citation type="journal article" date="2015" name="Nature">
        <title>Complex archaea that bridge the gap between prokaryotes and eukaryotes.</title>
        <authorList>
            <person name="Spang A."/>
            <person name="Saw J.H."/>
            <person name="Jorgensen S.L."/>
            <person name="Zaremba-Niedzwiedzka K."/>
            <person name="Martijn J."/>
            <person name="Lind A.E."/>
            <person name="van Eijk R."/>
            <person name="Schleper C."/>
            <person name="Guy L."/>
            <person name="Ettema T.J."/>
        </authorList>
    </citation>
    <scope>NUCLEOTIDE SEQUENCE</scope>
</reference>
<dbReference type="Gene3D" id="2.60.120.200">
    <property type="match status" value="1"/>
</dbReference>
<proteinExistence type="predicted"/>
<sequence>MTYQGNSRSKTVRQKPVTLDKLTLPRQYQRWDYQDYAHLWTLLSSTEKESWRSDASRRGITPYNAFMRDRLLNLTNLMARWHLDEAQGSIAFDSSKKGNDGTYFGTSPLKGAIDNGRFLDGNDDYFTVPSHPSLNPTTAIAFDFFLLPYSFAHRQAIYDKRMPLQYWAFIEAGGPWMLFAFRSAGVDKDIYSPALQAGVLYHIAYSFNGLTQIASVFYNGNQVAQQNLGVSTIDTGAGTLLLGNATPVANRWLHGLLDHFSIYDVAIPQSLVQLHAERRYP</sequence>
<dbReference type="AlphaFoldDB" id="A0A0F9JX33"/>
<protein>
    <recommendedName>
        <fullName evidence="2">LamG-like jellyroll fold domain-containing protein</fullName>
    </recommendedName>
</protein>
<evidence type="ECO:0008006" key="2">
    <source>
        <dbReference type="Google" id="ProtNLM"/>
    </source>
</evidence>
<dbReference type="Pfam" id="PF13385">
    <property type="entry name" value="Laminin_G_3"/>
    <property type="match status" value="1"/>
</dbReference>
<dbReference type="EMBL" id="LAZR01016673">
    <property type="protein sequence ID" value="KKM03473.1"/>
    <property type="molecule type" value="Genomic_DNA"/>
</dbReference>
<dbReference type="SUPFAM" id="SSF49899">
    <property type="entry name" value="Concanavalin A-like lectins/glucanases"/>
    <property type="match status" value="1"/>
</dbReference>
<evidence type="ECO:0000313" key="1">
    <source>
        <dbReference type="EMBL" id="KKM03473.1"/>
    </source>
</evidence>